<organism evidence="3 4">
    <name type="scientific">Aquimarina amphilecti</name>
    <dbReference type="NCBI Taxonomy" id="1038014"/>
    <lineage>
        <taxon>Bacteria</taxon>
        <taxon>Pseudomonadati</taxon>
        <taxon>Bacteroidota</taxon>
        <taxon>Flavobacteriia</taxon>
        <taxon>Flavobacteriales</taxon>
        <taxon>Flavobacteriaceae</taxon>
        <taxon>Aquimarina</taxon>
    </lineage>
</organism>
<gene>
    <name evidence="3" type="ORF">SAMN04487910_1204</name>
</gene>
<accession>A0A1H7K7G5</accession>
<evidence type="ECO:0000259" key="2">
    <source>
        <dbReference type="Pfam" id="PF17032"/>
    </source>
</evidence>
<dbReference type="Proteomes" id="UP000198521">
    <property type="component" value="Unassembled WGS sequence"/>
</dbReference>
<keyword evidence="4" id="KW-1185">Reference proteome</keyword>
<evidence type="ECO:0000256" key="1">
    <source>
        <dbReference type="SAM" id="Phobius"/>
    </source>
</evidence>
<evidence type="ECO:0000313" key="3">
    <source>
        <dbReference type="EMBL" id="SEK81845.1"/>
    </source>
</evidence>
<evidence type="ECO:0000313" key="4">
    <source>
        <dbReference type="Proteomes" id="UP000198521"/>
    </source>
</evidence>
<keyword evidence="1" id="KW-1133">Transmembrane helix</keyword>
<dbReference type="EMBL" id="FOAB01000002">
    <property type="protein sequence ID" value="SEK81845.1"/>
    <property type="molecule type" value="Genomic_DNA"/>
</dbReference>
<dbReference type="InterPro" id="IPR031493">
    <property type="entry name" value="Zinc_ribbon_15"/>
</dbReference>
<feature type="domain" description="Zinc-ribbon 15" evidence="2">
    <location>
        <begin position="20"/>
        <end position="77"/>
    </location>
</feature>
<sequence>MIIFGSRSVYVTSKQSTGSICPSCGTKGSLRLIVFRRHVHVFWIPIFPIGKKGMSQCQHCKHVLNIKEMPEPIKQECITLKNKTKGPIWQFAGLGILIVMILWAALMTNMK</sequence>
<name>A0A1H7K7G5_AQUAM</name>
<reference evidence="3 4" key="1">
    <citation type="submission" date="2016-10" db="EMBL/GenBank/DDBJ databases">
        <authorList>
            <person name="de Groot N.N."/>
        </authorList>
    </citation>
    <scope>NUCLEOTIDE SEQUENCE [LARGE SCALE GENOMIC DNA]</scope>
    <source>
        <strain evidence="3 4">DSM 25232</strain>
    </source>
</reference>
<keyword evidence="1" id="KW-0472">Membrane</keyword>
<dbReference type="OrthoDB" id="766141at2"/>
<keyword evidence="1" id="KW-0812">Transmembrane</keyword>
<dbReference type="RefSeq" id="WP_091406622.1">
    <property type="nucleotide sequence ID" value="NZ_FOAB01000002.1"/>
</dbReference>
<dbReference type="AlphaFoldDB" id="A0A1H7K7G5"/>
<proteinExistence type="predicted"/>
<dbReference type="STRING" id="1038014.SAMN04487910_1204"/>
<dbReference type="Pfam" id="PF17032">
    <property type="entry name" value="Zn_ribbon_15"/>
    <property type="match status" value="1"/>
</dbReference>
<protein>
    <recommendedName>
        <fullName evidence="2">Zinc-ribbon 15 domain-containing protein</fullName>
    </recommendedName>
</protein>
<feature type="transmembrane region" description="Helical" evidence="1">
    <location>
        <begin position="88"/>
        <end position="106"/>
    </location>
</feature>